<dbReference type="SUPFAM" id="SSF144122">
    <property type="entry name" value="Tim10-like"/>
    <property type="match status" value="1"/>
</dbReference>
<sequence>MSKRCWAAGQLVACIKSSRAAAKVWKRCNRAPPQIIQNCQFIIQLFDYFEETRLLSAAEFQRSKQKRIKACDENTAYHHVHATNRMRRKYIRMIRVDGQEIASHVGKTEAPSTFFKSIIGVPGHAAPIDLDPLYVGSARPSEALSSAFSSDELKQSVFAMNRLSAPGPDGFGPAFFCAALNSVKDTVLAFADAFYNGTADLDRINRSHMVLLPKKPDAVEVNAFRPICLQNCALKIISKTLTTRLQSEIPGLIDIQQTGFVKGRFISDTFIYAVELVQTCHKRKKAAIVLKLDFAKAFDTVSWVGLQRVLLAGGFDQRWISWMMSLLNSSKSAVLVNGTPGPWITCKRGLCQGDPLSPYLFILVAETLQRMFKQATDIRHPTDDGMPCAVLQYADDTLVVFTAEVTAASKVKEVLDQFADLSGLHINFSKSTLTPIHTTESIVVQCAQTLGCTVGEFPQSYLGLPLSVYKLPISAFTVYIQKADKFLSSWQADLLNPMGRSVLVNSVLDSLLAITSVVLGDGRNCSFWFDVWLGDECMADRYPELITHCTNSSLSVYDTISRGLQSVLVPRLSVIANVQLHSVQQLLNQTVLFNEPDKRQSPFLKPDQSLDTAALYRMIKAKGQESHPKAVFIWKSMAPPRVKMFISQVESPEHIIHGCSIGKEVWTRLRLQSMLTTNVSKMHLSSSKKGIMDAAAAATAAGDEEQDQARLDAIADGLQTRDAMRLYNWLSHRCFSDCVVSFYRRALGRREEECVRSCVRKYLLLSATTAARFPHLADDSSSSAAFDD</sequence>
<accession>B3VTC6</accession>
<dbReference type="Gene3D" id="1.10.287.810">
    <property type="entry name" value="Mitochondrial import inner membrane translocase subunit tim13 like domains"/>
    <property type="match status" value="1"/>
</dbReference>
<proteinExistence type="predicted"/>
<organism evidence="2">
    <name type="scientific">Sorghum bicolor</name>
    <name type="common">Sorghum</name>
    <name type="synonym">Sorghum vulgare</name>
    <dbReference type="NCBI Taxonomy" id="4558"/>
    <lineage>
        <taxon>Eukaryota</taxon>
        <taxon>Viridiplantae</taxon>
        <taxon>Streptophyta</taxon>
        <taxon>Embryophyta</taxon>
        <taxon>Tracheophyta</taxon>
        <taxon>Spermatophyta</taxon>
        <taxon>Magnoliopsida</taxon>
        <taxon>Liliopsida</taxon>
        <taxon>Poales</taxon>
        <taxon>Poaceae</taxon>
        <taxon>PACMAD clade</taxon>
        <taxon>Panicoideae</taxon>
        <taxon>Andropogonodae</taxon>
        <taxon>Andropogoneae</taxon>
        <taxon>Sorghinae</taxon>
        <taxon>Sorghum</taxon>
    </lineage>
</organism>
<protein>
    <submittedName>
        <fullName evidence="2">Putative retroelement protein</fullName>
    </submittedName>
</protein>
<dbReference type="AlphaFoldDB" id="B3VTC6"/>
<dbReference type="InterPro" id="IPR035427">
    <property type="entry name" value="Tim10-like_dom_sf"/>
</dbReference>
<feature type="domain" description="Reverse transcriptase" evidence="1">
    <location>
        <begin position="193"/>
        <end position="466"/>
    </location>
</feature>
<dbReference type="EMBL" id="EU810765">
    <property type="protein sequence ID" value="ACE86404.1"/>
    <property type="molecule type" value="Genomic_DNA"/>
</dbReference>
<evidence type="ECO:0000259" key="1">
    <source>
        <dbReference type="PROSITE" id="PS50878"/>
    </source>
</evidence>
<dbReference type="PANTHER" id="PTHR19446">
    <property type="entry name" value="REVERSE TRANSCRIPTASES"/>
    <property type="match status" value="1"/>
</dbReference>
<name>B3VTC6_SORBI</name>
<dbReference type="Pfam" id="PF02953">
    <property type="entry name" value="zf-Tim10_DDP"/>
    <property type="match status" value="1"/>
</dbReference>
<reference evidence="2" key="2">
    <citation type="journal article" date="2008" name="Genome Res.">
        <title>Pathogen corruption and site-directed recombination at a plant disease resistance gene cluster.</title>
        <authorList>
            <person name="Nagy E.D."/>
            <person name="Bennetzen J.L."/>
        </authorList>
    </citation>
    <scope>NUCLEOTIDE SEQUENCE</scope>
</reference>
<dbReference type="CDD" id="cd01650">
    <property type="entry name" value="RT_nLTR_like"/>
    <property type="match status" value="1"/>
</dbReference>
<dbReference type="InterPro" id="IPR004217">
    <property type="entry name" value="Tim10-like"/>
</dbReference>
<reference evidence="2" key="1">
    <citation type="journal article" date="2007" name="Theor. Appl. Genet.">
        <title>Fine mapping of the Pc locus of Sorghum bicolor, a gene controlling the reaction to a fungal pathogen and its host-selective toxin.</title>
        <authorList>
            <person name="Nagy E.D."/>
            <person name="Lee T.C."/>
            <person name="Ramakrishna W."/>
            <person name="Xu Z."/>
            <person name="Klein P.E."/>
            <person name="SanMiguel P."/>
            <person name="Cheng C.P."/>
            <person name="Li J."/>
            <person name="Devos K.M."/>
            <person name="Schertz K."/>
            <person name="Dunkle L."/>
            <person name="Bennetzen J.L."/>
        </authorList>
    </citation>
    <scope>NUCLEOTIDE SEQUENCE</scope>
</reference>
<dbReference type="SUPFAM" id="SSF56672">
    <property type="entry name" value="DNA/RNA polymerases"/>
    <property type="match status" value="1"/>
</dbReference>
<evidence type="ECO:0000313" key="2">
    <source>
        <dbReference type="EMBL" id="ACE86404.1"/>
    </source>
</evidence>
<dbReference type="ExpressionAtlas" id="B3VTC6">
    <property type="expression patterns" value="baseline"/>
</dbReference>
<dbReference type="PROSITE" id="PS50878">
    <property type="entry name" value="RT_POL"/>
    <property type="match status" value="1"/>
</dbReference>
<dbReference type="InterPro" id="IPR000477">
    <property type="entry name" value="RT_dom"/>
</dbReference>
<dbReference type="InterPro" id="IPR043502">
    <property type="entry name" value="DNA/RNA_pol_sf"/>
</dbReference>
<dbReference type="Pfam" id="PF00078">
    <property type="entry name" value="RVT_1"/>
    <property type="match status" value="1"/>
</dbReference>